<protein>
    <recommendedName>
        <fullName evidence="4">Phasin domain-containing protein</fullName>
    </recommendedName>
</protein>
<gene>
    <name evidence="2" type="ORF">R8Z52_22350</name>
</gene>
<evidence type="ECO:0000313" key="2">
    <source>
        <dbReference type="EMBL" id="WPC75665.1"/>
    </source>
</evidence>
<proteinExistence type="predicted"/>
<dbReference type="RefSeq" id="WP_261897645.1">
    <property type="nucleotide sequence ID" value="NZ_AP024896.1"/>
</dbReference>
<feature type="region of interest" description="Disordered" evidence="1">
    <location>
        <begin position="168"/>
        <end position="195"/>
    </location>
</feature>
<accession>A0ABZ0QJK2</accession>
<name>A0ABZ0QJK2_9VIBR</name>
<reference evidence="2 3" key="1">
    <citation type="submission" date="2023-11" db="EMBL/GenBank/DDBJ databases">
        <title>Plant-associative lifestyle of Vibrio porteresiae and its evolutionary dynamics.</title>
        <authorList>
            <person name="Rameshkumar N."/>
            <person name="Kirti K."/>
        </authorList>
    </citation>
    <scope>NUCLEOTIDE SEQUENCE [LARGE SCALE GENOMIC DNA]</scope>
    <source>
        <strain evidence="2 3">MSSRF30</strain>
    </source>
</reference>
<sequence length="358" mass="36997">MASSTSEWMNVTQAVEQWTEFQESYVKQISNFFSANPVGASANQSWSDWLTSGMLDSIPNYTMLLFTQPDKWGATESSLAALMKATYERLASSQSGAFDAIVAGTGKALEIAQTSQSSPDMIAKLIDNQLNLMESLKTQQENWFGAFTDLQAGLNAWSYKQLSSVTEDSTSVAPKAAPKTVAKKEEAKPTTAVKPKAEATAVKSVATAELAPAAKKEVQPQAKVAKPAAPKAKAKATKKATPAKAVEAKAAEVKNPEVTPAVQAKAPEVKPAAAQPATAKAADVKPAATPASAAPAAATTVKPVVSEPAKTATPKVDAAAAPKAEPVAKVDTAPKASAAPAEKSPAPTAAPSDTSAQH</sequence>
<dbReference type="EMBL" id="CP138204">
    <property type="protein sequence ID" value="WPC75665.1"/>
    <property type="molecule type" value="Genomic_DNA"/>
</dbReference>
<feature type="compositionally biased region" description="Basic and acidic residues" evidence="1">
    <location>
        <begin position="246"/>
        <end position="255"/>
    </location>
</feature>
<organism evidence="2 3">
    <name type="scientific">Vibrio porteresiae DSM 19223</name>
    <dbReference type="NCBI Taxonomy" id="1123496"/>
    <lineage>
        <taxon>Bacteria</taxon>
        <taxon>Pseudomonadati</taxon>
        <taxon>Pseudomonadota</taxon>
        <taxon>Gammaproteobacteria</taxon>
        <taxon>Vibrionales</taxon>
        <taxon>Vibrionaceae</taxon>
        <taxon>Vibrio</taxon>
    </lineage>
</organism>
<feature type="compositionally biased region" description="Low complexity" evidence="1">
    <location>
        <begin position="222"/>
        <end position="231"/>
    </location>
</feature>
<feature type="compositionally biased region" description="Low complexity" evidence="1">
    <location>
        <begin position="270"/>
        <end position="358"/>
    </location>
</feature>
<evidence type="ECO:0008006" key="4">
    <source>
        <dbReference type="Google" id="ProtNLM"/>
    </source>
</evidence>
<evidence type="ECO:0000313" key="3">
    <source>
        <dbReference type="Proteomes" id="UP001304071"/>
    </source>
</evidence>
<keyword evidence="3" id="KW-1185">Reference proteome</keyword>
<dbReference type="Proteomes" id="UP001304071">
    <property type="component" value="Chromosome 2"/>
</dbReference>
<feature type="region of interest" description="Disordered" evidence="1">
    <location>
        <begin position="212"/>
        <end position="358"/>
    </location>
</feature>
<evidence type="ECO:0000256" key="1">
    <source>
        <dbReference type="SAM" id="MobiDB-lite"/>
    </source>
</evidence>